<dbReference type="EMBL" id="JAGSYN010000125">
    <property type="protein sequence ID" value="KAG7663595.1"/>
    <property type="molecule type" value="Genomic_DNA"/>
</dbReference>
<accession>A0A8J5QWM0</accession>
<dbReference type="Proteomes" id="UP000694255">
    <property type="component" value="Unassembled WGS sequence"/>
</dbReference>
<evidence type="ECO:0000313" key="2">
    <source>
        <dbReference type="Proteomes" id="UP000694255"/>
    </source>
</evidence>
<reference evidence="1 2" key="1">
    <citation type="journal article" date="2021" name="DNA Res.">
        <title>Genome analysis of Candida subhashii reveals its hybrid nature and dual mitochondrial genome conformations.</title>
        <authorList>
            <person name="Mixao V."/>
            <person name="Hegedusova E."/>
            <person name="Saus E."/>
            <person name="Pryszcz L.P."/>
            <person name="Cillingova A."/>
            <person name="Nosek J."/>
            <person name="Gabaldon T."/>
        </authorList>
    </citation>
    <scope>NUCLEOTIDE SEQUENCE [LARGE SCALE GENOMIC DNA]</scope>
    <source>
        <strain evidence="1 2">CBS 10753</strain>
    </source>
</reference>
<proteinExistence type="predicted"/>
<protein>
    <submittedName>
        <fullName evidence="1">Uncharacterized protein</fullName>
    </submittedName>
</protein>
<gene>
    <name evidence="1" type="ORF">J8A68_002844</name>
</gene>
<evidence type="ECO:0000313" key="1">
    <source>
        <dbReference type="EMBL" id="KAG7663595.1"/>
    </source>
</evidence>
<dbReference type="RefSeq" id="XP_049263827.1">
    <property type="nucleotide sequence ID" value="XM_049406636.1"/>
</dbReference>
<name>A0A8J5QWM0_9ASCO</name>
<comment type="caution">
    <text evidence="1">The sequence shown here is derived from an EMBL/GenBank/DDBJ whole genome shotgun (WGS) entry which is preliminary data.</text>
</comment>
<dbReference type="OrthoDB" id="4019919at2759"/>
<dbReference type="GeneID" id="73469645"/>
<sequence>MTSKEMTFDDRDTYKLIHAIIRWLSEFPKSVISTDCTPEQFLQPIKLYQLLRFLLYEEDFNNINHNEMQLDKLFNEGGETSQFQRVLSNQFDAQIEILRKVLDTHFSTRIDICSDYNRQLAEIVDFKKLILFHDKFEVKRFCQQLVKIGTYTSKLSTFGLTSLEFLIDEDQNLINKIRDQQRTNDSEECPFLPIDKALPFTANSKSLVIDSSKFDSSRSVEEEGYYIQEDEIEAIHWENAVFEKVIYDIAREMNIRPYQNH</sequence>
<organism evidence="1 2">
    <name type="scientific">[Candida] subhashii</name>
    <dbReference type="NCBI Taxonomy" id="561895"/>
    <lineage>
        <taxon>Eukaryota</taxon>
        <taxon>Fungi</taxon>
        <taxon>Dikarya</taxon>
        <taxon>Ascomycota</taxon>
        <taxon>Saccharomycotina</taxon>
        <taxon>Pichiomycetes</taxon>
        <taxon>Debaryomycetaceae</taxon>
        <taxon>Spathaspora</taxon>
    </lineage>
</organism>
<keyword evidence="2" id="KW-1185">Reference proteome</keyword>
<dbReference type="AlphaFoldDB" id="A0A8J5QWM0"/>